<keyword evidence="1" id="KW-0413">Isomerase</keyword>
<evidence type="ECO:0000256" key="1">
    <source>
        <dbReference type="HAMAP-Rule" id="MF_01966"/>
    </source>
</evidence>
<feature type="binding site" evidence="1">
    <location>
        <begin position="131"/>
        <end position="137"/>
    </location>
    <ligand>
        <name>(6S)-NADPHX</name>
        <dbReference type="ChEBI" id="CHEBI:64076"/>
    </ligand>
</feature>
<sequence length="220" mass="23056">MNSKSLSCEQVRRVDQIAIDEYGIPGIVLMENAGRGAAEKIHGVAPPGLITILCGKGNNGGDGYVIARHLELLGRSIQIVSTCEISDLSGDAKTNAEIAARSDIPIQKVDESSRLQLILDPAATIVDGLLGTGSKPPLRGMYADLVRAANNQPCMRIALDIPTGMNADTGEAIDPTFIADHTITFVAPKTGFASPNASKHIGQVHVVSIGVPSKLLRSIG</sequence>
<comment type="cofactor">
    <cofactor evidence="1">
        <name>K(+)</name>
        <dbReference type="ChEBI" id="CHEBI:29103"/>
    </cofactor>
    <text evidence="1">Binds 1 potassium ion per subunit.</text>
</comment>
<dbReference type="GO" id="GO:0046872">
    <property type="term" value="F:metal ion binding"/>
    <property type="evidence" value="ECO:0007669"/>
    <property type="project" value="UniProtKB-KW"/>
</dbReference>
<dbReference type="EMBL" id="VRLW01000001">
    <property type="protein sequence ID" value="KAA1262148.1"/>
    <property type="molecule type" value="Genomic_DNA"/>
</dbReference>
<feature type="binding site" evidence="1">
    <location>
        <position position="59"/>
    </location>
    <ligand>
        <name>K(+)</name>
        <dbReference type="ChEBI" id="CHEBI:29103"/>
    </ligand>
</feature>
<evidence type="ECO:0000259" key="2">
    <source>
        <dbReference type="PROSITE" id="PS51385"/>
    </source>
</evidence>
<keyword evidence="1" id="KW-0547">Nucleotide-binding</keyword>
<dbReference type="Pfam" id="PF03853">
    <property type="entry name" value="YjeF_N"/>
    <property type="match status" value="1"/>
</dbReference>
<accession>A0A5B1CM51</accession>
<name>A0A5B1CM51_9BACT</name>
<keyword evidence="1" id="KW-0520">NAD</keyword>
<dbReference type="HAMAP" id="MF_01966">
    <property type="entry name" value="NADHX_epimerase"/>
    <property type="match status" value="1"/>
</dbReference>
<feature type="binding site" evidence="1">
    <location>
        <position position="163"/>
    </location>
    <ligand>
        <name>K(+)</name>
        <dbReference type="ChEBI" id="CHEBI:29103"/>
    </ligand>
</feature>
<feature type="binding site" evidence="1">
    <location>
        <position position="127"/>
    </location>
    <ligand>
        <name>K(+)</name>
        <dbReference type="ChEBI" id="CHEBI:29103"/>
    </ligand>
</feature>
<feature type="binding site" evidence="1">
    <location>
        <begin position="58"/>
        <end position="62"/>
    </location>
    <ligand>
        <name>(6S)-NADPHX</name>
        <dbReference type="ChEBI" id="CHEBI:64076"/>
    </ligand>
</feature>
<feature type="binding site" evidence="1">
    <location>
        <position position="142"/>
    </location>
    <ligand>
        <name>(6S)-NADPHX</name>
        <dbReference type="ChEBI" id="CHEBI:64076"/>
    </ligand>
</feature>
<gene>
    <name evidence="3" type="primary">nnr_2</name>
    <name evidence="1" type="synonym">nnrE</name>
    <name evidence="3" type="ORF">LF1_47100</name>
</gene>
<evidence type="ECO:0000313" key="4">
    <source>
        <dbReference type="Proteomes" id="UP000322699"/>
    </source>
</evidence>
<keyword evidence="1" id="KW-0479">Metal-binding</keyword>
<reference evidence="3 4" key="1">
    <citation type="submission" date="2019-08" db="EMBL/GenBank/DDBJ databases">
        <title>Deep-cultivation of Planctomycetes and their phenomic and genomic characterization uncovers novel biology.</title>
        <authorList>
            <person name="Wiegand S."/>
            <person name="Jogler M."/>
            <person name="Boedeker C."/>
            <person name="Pinto D."/>
            <person name="Vollmers J."/>
            <person name="Rivas-Marin E."/>
            <person name="Kohn T."/>
            <person name="Peeters S.H."/>
            <person name="Heuer A."/>
            <person name="Rast P."/>
            <person name="Oberbeckmann S."/>
            <person name="Bunk B."/>
            <person name="Jeske O."/>
            <person name="Meyerdierks A."/>
            <person name="Storesund J.E."/>
            <person name="Kallscheuer N."/>
            <person name="Luecker S."/>
            <person name="Lage O.M."/>
            <person name="Pohl T."/>
            <person name="Merkel B.J."/>
            <person name="Hornburger P."/>
            <person name="Mueller R.-W."/>
            <person name="Bruemmer F."/>
            <person name="Labrenz M."/>
            <person name="Spormann A.M."/>
            <person name="Op Den Camp H."/>
            <person name="Overmann J."/>
            <person name="Amann R."/>
            <person name="Jetten M.S.M."/>
            <person name="Mascher T."/>
            <person name="Medema M.H."/>
            <person name="Devos D.P."/>
            <person name="Kaster A.-K."/>
            <person name="Ovreas L."/>
            <person name="Rohde M."/>
            <person name="Galperin M.Y."/>
            <person name="Jogler C."/>
        </authorList>
    </citation>
    <scope>NUCLEOTIDE SEQUENCE [LARGE SCALE GENOMIC DNA]</scope>
    <source>
        <strain evidence="3 4">LF1</strain>
    </source>
</reference>
<comment type="similarity">
    <text evidence="1">Belongs to the NnrE/AIBP family.</text>
</comment>
<dbReference type="AlphaFoldDB" id="A0A5B1CM51"/>
<dbReference type="InterPro" id="IPR004443">
    <property type="entry name" value="YjeF_N_dom"/>
</dbReference>
<keyword evidence="1" id="KW-0521">NADP</keyword>
<proteinExistence type="inferred from homology"/>
<dbReference type="SUPFAM" id="SSF64153">
    <property type="entry name" value="YjeF N-terminal domain-like"/>
    <property type="match status" value="1"/>
</dbReference>
<dbReference type="InterPro" id="IPR036652">
    <property type="entry name" value="YjeF_N_dom_sf"/>
</dbReference>
<dbReference type="PROSITE" id="PS51385">
    <property type="entry name" value="YJEF_N"/>
    <property type="match status" value="1"/>
</dbReference>
<feature type="domain" description="YjeF N-terminal" evidence="2">
    <location>
        <begin position="11"/>
        <end position="217"/>
    </location>
</feature>
<dbReference type="GO" id="GO:0000166">
    <property type="term" value="F:nucleotide binding"/>
    <property type="evidence" value="ECO:0007669"/>
    <property type="project" value="UniProtKB-KW"/>
</dbReference>
<feature type="binding site" evidence="1">
    <location>
        <position position="160"/>
    </location>
    <ligand>
        <name>(6S)-NADPHX</name>
        <dbReference type="ChEBI" id="CHEBI:64076"/>
    </ligand>
</feature>
<organism evidence="3 4">
    <name type="scientific">Rubripirellula obstinata</name>
    <dbReference type="NCBI Taxonomy" id="406547"/>
    <lineage>
        <taxon>Bacteria</taxon>
        <taxon>Pseudomonadati</taxon>
        <taxon>Planctomycetota</taxon>
        <taxon>Planctomycetia</taxon>
        <taxon>Pirellulales</taxon>
        <taxon>Pirellulaceae</taxon>
        <taxon>Rubripirellula</taxon>
    </lineage>
</organism>
<dbReference type="NCBIfam" id="TIGR00197">
    <property type="entry name" value="yjeF_nterm"/>
    <property type="match status" value="1"/>
</dbReference>
<protein>
    <recommendedName>
        <fullName evidence="1">NAD(P)H-hydrate epimerase</fullName>
        <ecNumber evidence="1">5.1.99.6</ecNumber>
    </recommendedName>
    <alternativeName>
        <fullName evidence="1">NAD(P)HX epimerase</fullName>
    </alternativeName>
</protein>
<keyword evidence="4" id="KW-1185">Reference proteome</keyword>
<dbReference type="OrthoDB" id="9806925at2"/>
<comment type="caution">
    <text evidence="3">The sequence shown here is derived from an EMBL/GenBank/DDBJ whole genome shotgun (WGS) entry which is preliminary data.</text>
</comment>
<dbReference type="Proteomes" id="UP000322699">
    <property type="component" value="Unassembled WGS sequence"/>
</dbReference>
<comment type="function">
    <text evidence="1">Catalyzes the epimerization of the S- and R-forms of NAD(P)HX, a damaged form of NAD(P)H that is a result of enzymatic or heat-dependent hydration. This is a prerequisite for the S-specific NAD(P)H-hydrate dehydratase to allow the repair of both epimers of NAD(P)HX.</text>
</comment>
<keyword evidence="1" id="KW-0630">Potassium</keyword>
<dbReference type="EC" id="5.1.99.6" evidence="1"/>
<comment type="catalytic activity">
    <reaction evidence="1">
        <text>(6R)-NADPHX = (6S)-NADPHX</text>
        <dbReference type="Rhea" id="RHEA:32227"/>
        <dbReference type="ChEBI" id="CHEBI:64076"/>
        <dbReference type="ChEBI" id="CHEBI:64077"/>
        <dbReference type="EC" id="5.1.99.6"/>
    </reaction>
</comment>
<dbReference type="GO" id="GO:0052856">
    <property type="term" value="F:NAD(P)HX epimerase activity"/>
    <property type="evidence" value="ECO:0007669"/>
    <property type="project" value="UniProtKB-UniRule"/>
</dbReference>
<dbReference type="RefSeq" id="WP_068258568.1">
    <property type="nucleotide sequence ID" value="NZ_LWSK01000006.1"/>
</dbReference>
<evidence type="ECO:0000313" key="3">
    <source>
        <dbReference type="EMBL" id="KAA1262148.1"/>
    </source>
</evidence>
<dbReference type="Gene3D" id="3.40.50.10260">
    <property type="entry name" value="YjeF N-terminal domain"/>
    <property type="match status" value="1"/>
</dbReference>
<comment type="catalytic activity">
    <reaction evidence="1">
        <text>(6R)-NADHX = (6S)-NADHX</text>
        <dbReference type="Rhea" id="RHEA:32215"/>
        <dbReference type="ChEBI" id="CHEBI:64074"/>
        <dbReference type="ChEBI" id="CHEBI:64075"/>
        <dbReference type="EC" id="5.1.99.6"/>
    </reaction>
</comment>